<dbReference type="PANTHER" id="PTHR32465:SF0">
    <property type="entry name" value="BARDET-BIEDL SYNDROME 2 PROTEIN"/>
    <property type="match status" value="1"/>
</dbReference>
<keyword evidence="7" id="KW-0175">Coiled coil</keyword>
<evidence type="ECO:0000256" key="6">
    <source>
        <dbReference type="PIRNR" id="PIRNR013684"/>
    </source>
</evidence>
<dbReference type="InterPro" id="IPR036322">
    <property type="entry name" value="WD40_repeat_dom_sf"/>
</dbReference>
<dbReference type="GO" id="GO:1905515">
    <property type="term" value="P:non-motile cilium assembly"/>
    <property type="evidence" value="ECO:0007669"/>
    <property type="project" value="InterPro"/>
</dbReference>
<evidence type="ECO:0000256" key="7">
    <source>
        <dbReference type="SAM" id="Coils"/>
    </source>
</evidence>
<evidence type="ECO:0000313" key="15">
    <source>
        <dbReference type="Proteomes" id="UP000002281"/>
    </source>
</evidence>
<dbReference type="InterPro" id="IPR055379">
    <property type="entry name" value="BBS2_pf_dom"/>
</dbReference>
<feature type="domain" description="BBS2 platform" evidence="11">
    <location>
        <begin position="455"/>
        <end position="546"/>
    </location>
</feature>
<comment type="subcellular location">
    <subcellularLocation>
        <location evidence="6">Cell projection</location>
        <location evidence="6">Cilium membrane</location>
    </subcellularLocation>
    <subcellularLocation>
        <location evidence="6">Cytoplasm</location>
        <location evidence="6">Cytoskeleton</location>
        <location evidence="6">Microtubule organizing center</location>
        <location evidence="6">Centrosome</location>
        <location evidence="6">Centriolar satellite</location>
    </subcellularLocation>
    <subcellularLocation>
        <location evidence="1">Cytoplasm</location>
        <location evidence="1">Cytoskeleton</location>
    </subcellularLocation>
</comment>
<reference evidence="14" key="2">
    <citation type="submission" date="2025-08" db="UniProtKB">
        <authorList>
            <consortium name="Ensembl"/>
        </authorList>
    </citation>
    <scope>IDENTIFICATION</scope>
    <source>
        <strain evidence="14">Thoroughbred</strain>
    </source>
</reference>
<accession>A0A9L0RXQ1</accession>
<dbReference type="AlphaFoldDB" id="A0A9L0RXQ1"/>
<dbReference type="SUPFAM" id="SSF50978">
    <property type="entry name" value="WD40 repeat-like"/>
    <property type="match status" value="1"/>
</dbReference>
<evidence type="ECO:0000256" key="5">
    <source>
        <dbReference type="ARBA" id="ARBA00023273"/>
    </source>
</evidence>
<keyword evidence="3 6" id="KW-0969">Cilium</keyword>
<feature type="domain" description="BBS2 hairpin" evidence="13">
    <location>
        <begin position="558"/>
        <end position="655"/>
    </location>
</feature>
<dbReference type="GO" id="GO:0034451">
    <property type="term" value="C:centriolar satellite"/>
    <property type="evidence" value="ECO:0007669"/>
    <property type="project" value="UniProtKB-SubCell"/>
</dbReference>
<feature type="domain" description="Ciliary BBSome complex subunit 2 middle region" evidence="10">
    <location>
        <begin position="165"/>
        <end position="243"/>
    </location>
</feature>
<evidence type="ECO:0000313" key="14">
    <source>
        <dbReference type="Ensembl" id="ENSECAP00000066584.1"/>
    </source>
</evidence>
<evidence type="ECO:0000259" key="9">
    <source>
        <dbReference type="Pfam" id="PF14782"/>
    </source>
</evidence>
<dbReference type="Proteomes" id="UP000002281">
    <property type="component" value="Chromosome 3"/>
</dbReference>
<feature type="domain" description="BBS2 GAE" evidence="9">
    <location>
        <begin position="367"/>
        <end position="452"/>
    </location>
</feature>
<dbReference type="Pfam" id="PF23351">
    <property type="entry name" value="BBS2_CtH"/>
    <property type="match status" value="1"/>
</dbReference>
<protein>
    <recommendedName>
        <fullName evidence="6">Bardet-Biedl syndrome 2 protein homolog</fullName>
    </recommendedName>
</protein>
<proteinExistence type="predicted"/>
<evidence type="ECO:0000259" key="13">
    <source>
        <dbReference type="Pfam" id="PF23353"/>
    </source>
</evidence>
<dbReference type="GO" id="GO:0034464">
    <property type="term" value="C:BBSome"/>
    <property type="evidence" value="ECO:0007669"/>
    <property type="project" value="UniProtKB-UniRule"/>
</dbReference>
<dbReference type="Pfam" id="PF14781">
    <property type="entry name" value="BBS2_N"/>
    <property type="match status" value="1"/>
</dbReference>
<keyword evidence="6" id="KW-0472">Membrane</keyword>
<dbReference type="InterPro" id="IPR029430">
    <property type="entry name" value="BBS2_N"/>
</dbReference>
<dbReference type="GeneTree" id="ENSGT00390000017113"/>
<dbReference type="Ensembl" id="ENSECAT00000092255.1">
    <property type="protein sequence ID" value="ENSECAP00000066584.1"/>
    <property type="gene ID" value="ENSECAG00000010270.4"/>
</dbReference>
<evidence type="ECO:0000259" key="10">
    <source>
        <dbReference type="Pfam" id="PF14783"/>
    </source>
</evidence>
<evidence type="ECO:0000259" key="8">
    <source>
        <dbReference type="Pfam" id="PF14781"/>
    </source>
</evidence>
<dbReference type="Pfam" id="PF14783">
    <property type="entry name" value="BBS2_Mid"/>
    <property type="match status" value="1"/>
</dbReference>
<feature type="domain" description="Ciliary BBSome complex subunit 2 N-terminal" evidence="8">
    <location>
        <begin position="20"/>
        <end position="126"/>
    </location>
</feature>
<dbReference type="InterPro" id="IPR055381">
    <property type="entry name" value="BBS2_CtH_dom"/>
</dbReference>
<evidence type="ECO:0000256" key="2">
    <source>
        <dbReference type="ARBA" id="ARBA00022490"/>
    </source>
</evidence>
<evidence type="ECO:0000256" key="4">
    <source>
        <dbReference type="ARBA" id="ARBA00023212"/>
    </source>
</evidence>
<keyword evidence="15" id="KW-1185">Reference proteome</keyword>
<keyword evidence="2 6" id="KW-0963">Cytoplasm</keyword>
<dbReference type="Pfam" id="PF23353">
    <property type="entry name" value="BBS2_hp"/>
    <property type="match status" value="1"/>
</dbReference>
<dbReference type="PANTHER" id="PTHR32465">
    <property type="entry name" value="BARDET-BIEDL SYNDROME 2 PROTEIN"/>
    <property type="match status" value="1"/>
</dbReference>
<dbReference type="Pfam" id="PF23350">
    <property type="entry name" value="BBS2_pf"/>
    <property type="match status" value="1"/>
</dbReference>
<gene>
    <name evidence="14" type="primary">BBS2</name>
</gene>
<sequence length="692" mass="76811">MLLPVFTLKLRHKISPRMVAVGRYDGTHPCLAAATQAGKVLIHNPHTRSQHFSASRVFQSPLESDVSLLNINQAVTCLTAGVLNPELGYDALLVGTQTNLLAYDVYNNSDLFYREVADGASAMVLGTLGDIPSPLAIIGGNCALQGFDHAGNDLFWTVTGDNVHSLALCDFDGDGKKELLVGSEDFDIRVFKEDEIVAEMTETEIITSLCPMYGSRFGYALSNGTVGVYDKTARYWRIKVDARSDRTGEVIFKDNFSSAIAGVVEGDYRMDGHVQLICCSVDGEIRGYLPGTAEMRGNLLDTSIEQDLIRELSQKKQNLLLELRNYEENAKAESSSPLNEADGHRGIIPANTKLHTALSVNLGNETQAAHAELCISTSNDTIIRAVLIFAEGIFLGESHVVHPSIHNLSSSIRIPITPPKDVPVDLHLKTFVGYRCSTQFHVFELTRQLPRFSMYALTSPDSASEPLSYVNFTIAERAQRVVMWLSQNFLLPEDTNIQNAPFQVCFTSLRNGGQLYIKIKLSGEITVNTDDIDLAGDVIQSMASFFAIEDLQVEAEFPVYFEELRKVLVKVDEYHSVHQKLSADMADNSNLIRSLLVRAEDARLMRDMKTMKSRYMELYDLNKDLLNGYKIRCNNHTELLGNLKAVNQAIQRAGRLRVGKPKNQVITACRDAIRSNNINMLFRIMRVGTASS</sequence>
<dbReference type="InterPro" id="IPR055380">
    <property type="entry name" value="BBS2_hp_dom"/>
</dbReference>
<dbReference type="InterPro" id="IPR029333">
    <property type="entry name" value="BBS2_GAE_dom"/>
</dbReference>
<dbReference type="InterPro" id="IPR016616">
    <property type="entry name" value="Bardet-Biedl_syndrome_2_prot"/>
</dbReference>
<dbReference type="Pfam" id="PF14782">
    <property type="entry name" value="BBS2_GAE"/>
    <property type="match status" value="1"/>
</dbReference>
<keyword evidence="4 6" id="KW-0206">Cytoskeleton</keyword>
<keyword evidence="5 6" id="KW-0966">Cell projection</keyword>
<dbReference type="PIRSF" id="PIRSF013684">
    <property type="entry name" value="BBS2"/>
    <property type="match status" value="1"/>
</dbReference>
<feature type="coiled-coil region" evidence="7">
    <location>
        <begin position="309"/>
        <end position="336"/>
    </location>
</feature>
<reference evidence="14 15" key="1">
    <citation type="journal article" date="2009" name="Science">
        <title>Genome sequence, comparative analysis, and population genetics of the domestic horse.</title>
        <authorList>
            <consortium name="Broad Institute Genome Sequencing Platform"/>
            <consortium name="Broad Institute Whole Genome Assembly Team"/>
            <person name="Wade C.M."/>
            <person name="Giulotto E."/>
            <person name="Sigurdsson S."/>
            <person name="Zoli M."/>
            <person name="Gnerre S."/>
            <person name="Imsland F."/>
            <person name="Lear T.L."/>
            <person name="Adelson D.L."/>
            <person name="Bailey E."/>
            <person name="Bellone R.R."/>
            <person name="Bloecker H."/>
            <person name="Distl O."/>
            <person name="Edgar R.C."/>
            <person name="Garber M."/>
            <person name="Leeb T."/>
            <person name="Mauceli E."/>
            <person name="MacLeod J.N."/>
            <person name="Penedo M.C.T."/>
            <person name="Raison J.M."/>
            <person name="Sharpe T."/>
            <person name="Vogel J."/>
            <person name="Andersson L."/>
            <person name="Antczak D.F."/>
            <person name="Biagi T."/>
            <person name="Binns M.M."/>
            <person name="Chowdhary B.P."/>
            <person name="Coleman S.J."/>
            <person name="Della Valle G."/>
            <person name="Fryc S."/>
            <person name="Guerin G."/>
            <person name="Hasegawa T."/>
            <person name="Hill E.W."/>
            <person name="Jurka J."/>
            <person name="Kiialainen A."/>
            <person name="Lindgren G."/>
            <person name="Liu J."/>
            <person name="Magnani E."/>
            <person name="Mickelson J.R."/>
            <person name="Murray J."/>
            <person name="Nergadze S.G."/>
            <person name="Onofrio R."/>
            <person name="Pedroni S."/>
            <person name="Piras M.F."/>
            <person name="Raudsepp T."/>
            <person name="Rocchi M."/>
            <person name="Roeed K.H."/>
            <person name="Ryder O.A."/>
            <person name="Searle S."/>
            <person name="Skow L."/>
            <person name="Swinburne J.E."/>
            <person name="Syvaenen A.C."/>
            <person name="Tozaki T."/>
            <person name="Valberg S.J."/>
            <person name="Vaudin M."/>
            <person name="White J.R."/>
            <person name="Zody M.C."/>
            <person name="Lander E.S."/>
            <person name="Lindblad-Toh K."/>
        </authorList>
    </citation>
    <scope>NUCLEOTIDE SEQUENCE [LARGE SCALE GENOMIC DNA]</scope>
    <source>
        <strain evidence="14 15">Thoroughbred</strain>
    </source>
</reference>
<reference evidence="14" key="3">
    <citation type="submission" date="2025-09" db="UniProtKB">
        <authorList>
            <consortium name="Ensembl"/>
        </authorList>
    </citation>
    <scope>IDENTIFICATION</scope>
    <source>
        <strain evidence="14">Thoroughbred</strain>
    </source>
</reference>
<evidence type="ECO:0000259" key="11">
    <source>
        <dbReference type="Pfam" id="PF23350"/>
    </source>
</evidence>
<evidence type="ECO:0000259" key="12">
    <source>
        <dbReference type="Pfam" id="PF23351"/>
    </source>
</evidence>
<keyword evidence="6" id="KW-1003">Cell membrane</keyword>
<evidence type="ECO:0000256" key="1">
    <source>
        <dbReference type="ARBA" id="ARBA00004245"/>
    </source>
</evidence>
<feature type="domain" description="BBS2 C-terminal helix bundle" evidence="12">
    <location>
        <begin position="660"/>
        <end position="686"/>
    </location>
</feature>
<dbReference type="InterPro" id="IPR029429">
    <property type="entry name" value="BBS2_Mid"/>
</dbReference>
<name>A0A9L0RXQ1_HORSE</name>
<evidence type="ECO:0000256" key="3">
    <source>
        <dbReference type="ARBA" id="ARBA00023069"/>
    </source>
</evidence>
<organism evidence="14 15">
    <name type="scientific">Equus caballus</name>
    <name type="common">Horse</name>
    <dbReference type="NCBI Taxonomy" id="9796"/>
    <lineage>
        <taxon>Eukaryota</taxon>
        <taxon>Metazoa</taxon>
        <taxon>Chordata</taxon>
        <taxon>Craniata</taxon>
        <taxon>Vertebrata</taxon>
        <taxon>Euteleostomi</taxon>
        <taxon>Mammalia</taxon>
        <taxon>Eutheria</taxon>
        <taxon>Laurasiatheria</taxon>
        <taxon>Perissodactyla</taxon>
        <taxon>Equidae</taxon>
        <taxon>Equus</taxon>
    </lineage>
</organism>
<dbReference type="GO" id="GO:0060170">
    <property type="term" value="C:ciliary membrane"/>
    <property type="evidence" value="ECO:0007669"/>
    <property type="project" value="UniProtKB-SubCell"/>
</dbReference>